<dbReference type="AlphaFoldDB" id="A0A3B0VQI0"/>
<keyword evidence="5 19" id="KW-0808">Transferase</keyword>
<gene>
    <name evidence="19" type="ORF">MNBD_DELTA04-1277</name>
</gene>
<dbReference type="InterPro" id="IPR001460">
    <property type="entry name" value="PCN-bd_Tpept"/>
</dbReference>
<evidence type="ECO:0000259" key="18">
    <source>
        <dbReference type="Pfam" id="PF00912"/>
    </source>
</evidence>
<sequence>MTARKKPTKRPARRPAKRSVARNHTHIIIFLMIICGLVTLGIGTGLAWFLSLNLPDIRSVDDYRPLVTTTLLDRGGRTIGTICRENRILLSYREMPPLLPKAFVSAEDSRYWEHGALDGWSIFRAFINNLRSGRRSQGGSTITQQVTRALMLSRKKSYLRKAKEAILSYRLDNMLSKKAILTIYLNEIYLGEGAYGVEAAARTYFGKKARQLNLAEIALLAGLPQSPSRYSPLKHFDQARARQRYVLNRMAEDGIITPGMARQAYHRPLHFYDHNARKEQNGYFTEYVRQQLEQRYGSKRLLHQSLTVTTTLDSTMQAAAVKAVLRGAENVRKRQHNRFTPQGALVALDSRTGNILAMVGGTDYRASPYNRAVQAKRQPGSVFKPLIYAAAFEKGISPNLMIEDVPLSIHNPDGSFWRPHNYSRRNYGPTSLRDALVFSRNIVTIKLLQKTGLRPVIRLAARAGIRSPLQPELPLALGASPVSLLEMTGAYTVFANNGLFHPPVCITRIRDRRGRIQPWPGESAKRVIRPETARQITAILHEVITRGTGRNARGIPDSAGKTGTTDNDMDSWFIGYTPAVTAGVWLGYDRGRSLGRGETGGRTAAPVWLDFMRSRCKPPQTPHLHAVAPARIEGL</sequence>
<evidence type="ECO:0000256" key="14">
    <source>
        <dbReference type="ARBA" id="ARBA00044770"/>
    </source>
</evidence>
<evidence type="ECO:0000256" key="3">
    <source>
        <dbReference type="ARBA" id="ARBA00022670"/>
    </source>
</evidence>
<keyword evidence="12" id="KW-0511">Multifunctional enzyme</keyword>
<evidence type="ECO:0000256" key="7">
    <source>
        <dbReference type="ARBA" id="ARBA00022801"/>
    </source>
</evidence>
<keyword evidence="8" id="KW-0133">Cell shape</keyword>
<dbReference type="Pfam" id="PF00905">
    <property type="entry name" value="Transpeptidase"/>
    <property type="match status" value="1"/>
</dbReference>
<keyword evidence="10 16" id="KW-1133">Transmembrane helix</keyword>
<feature type="domain" description="Glycosyl transferase family 51" evidence="18">
    <location>
        <begin position="77"/>
        <end position="250"/>
    </location>
</feature>
<proteinExistence type="predicted"/>
<evidence type="ECO:0000256" key="6">
    <source>
        <dbReference type="ARBA" id="ARBA00022692"/>
    </source>
</evidence>
<evidence type="ECO:0000256" key="1">
    <source>
        <dbReference type="ARBA" id="ARBA00004370"/>
    </source>
</evidence>
<dbReference type="InterPro" id="IPR001264">
    <property type="entry name" value="Glyco_trans_51"/>
</dbReference>
<dbReference type="EMBL" id="UOEY01000006">
    <property type="protein sequence ID" value="VAW34466.1"/>
    <property type="molecule type" value="Genomic_DNA"/>
</dbReference>
<evidence type="ECO:0000256" key="5">
    <source>
        <dbReference type="ARBA" id="ARBA00022679"/>
    </source>
</evidence>
<reference evidence="19" key="1">
    <citation type="submission" date="2018-06" db="EMBL/GenBank/DDBJ databases">
        <authorList>
            <person name="Zhirakovskaya E."/>
        </authorList>
    </citation>
    <scope>NUCLEOTIDE SEQUENCE</scope>
</reference>
<keyword evidence="2" id="KW-0121">Carboxypeptidase</keyword>
<dbReference type="FunFam" id="1.10.3810.10:FF:000003">
    <property type="entry name" value="Penicillin-binding protein 1a"/>
    <property type="match status" value="1"/>
</dbReference>
<dbReference type="Pfam" id="PF00912">
    <property type="entry name" value="Transgly"/>
    <property type="match status" value="1"/>
</dbReference>
<dbReference type="Gene3D" id="3.40.710.10">
    <property type="entry name" value="DD-peptidase/beta-lactamase superfamily"/>
    <property type="match status" value="1"/>
</dbReference>
<evidence type="ECO:0000256" key="12">
    <source>
        <dbReference type="ARBA" id="ARBA00023268"/>
    </source>
</evidence>
<protein>
    <recommendedName>
        <fullName evidence="14">peptidoglycan glycosyltransferase</fullName>
        <ecNumber evidence="14">2.4.99.28</ecNumber>
    </recommendedName>
</protein>
<dbReference type="SUPFAM" id="SSF53955">
    <property type="entry name" value="Lysozyme-like"/>
    <property type="match status" value="1"/>
</dbReference>
<dbReference type="GO" id="GO:0008360">
    <property type="term" value="P:regulation of cell shape"/>
    <property type="evidence" value="ECO:0007669"/>
    <property type="project" value="UniProtKB-KW"/>
</dbReference>
<keyword evidence="3" id="KW-0645">Protease</keyword>
<keyword evidence="4 19" id="KW-0328">Glycosyltransferase</keyword>
<evidence type="ECO:0000256" key="9">
    <source>
        <dbReference type="ARBA" id="ARBA00022984"/>
    </source>
</evidence>
<keyword evidence="13" id="KW-0961">Cell wall biogenesis/degradation</keyword>
<dbReference type="PANTHER" id="PTHR32282:SF27">
    <property type="entry name" value="PENICILLIN-BINDING PROTEIN 1A"/>
    <property type="match status" value="1"/>
</dbReference>
<comment type="catalytic activity">
    <reaction evidence="15">
        <text>[GlcNAc-(1-&gt;4)-Mur2Ac(oyl-L-Ala-gamma-D-Glu-L-Lys-D-Ala-D-Ala)](n)-di-trans,octa-cis-undecaprenyl diphosphate + beta-D-GlcNAc-(1-&gt;4)-Mur2Ac(oyl-L-Ala-gamma-D-Glu-L-Lys-D-Ala-D-Ala)-di-trans,octa-cis-undecaprenyl diphosphate = [GlcNAc-(1-&gt;4)-Mur2Ac(oyl-L-Ala-gamma-D-Glu-L-Lys-D-Ala-D-Ala)](n+1)-di-trans,octa-cis-undecaprenyl diphosphate + di-trans,octa-cis-undecaprenyl diphosphate + H(+)</text>
        <dbReference type="Rhea" id="RHEA:23708"/>
        <dbReference type="Rhea" id="RHEA-COMP:9602"/>
        <dbReference type="Rhea" id="RHEA-COMP:9603"/>
        <dbReference type="ChEBI" id="CHEBI:15378"/>
        <dbReference type="ChEBI" id="CHEBI:58405"/>
        <dbReference type="ChEBI" id="CHEBI:60033"/>
        <dbReference type="ChEBI" id="CHEBI:78435"/>
        <dbReference type="EC" id="2.4.99.28"/>
    </reaction>
</comment>
<feature type="transmembrane region" description="Helical" evidence="16">
    <location>
        <begin position="27"/>
        <end position="50"/>
    </location>
</feature>
<dbReference type="GO" id="GO:0071555">
    <property type="term" value="P:cell wall organization"/>
    <property type="evidence" value="ECO:0007669"/>
    <property type="project" value="UniProtKB-KW"/>
</dbReference>
<evidence type="ECO:0000313" key="19">
    <source>
        <dbReference type="EMBL" id="VAW34466.1"/>
    </source>
</evidence>
<evidence type="ECO:0000256" key="15">
    <source>
        <dbReference type="ARBA" id="ARBA00049902"/>
    </source>
</evidence>
<keyword evidence="6 16" id="KW-0812">Transmembrane</keyword>
<evidence type="ECO:0000256" key="2">
    <source>
        <dbReference type="ARBA" id="ARBA00022645"/>
    </source>
</evidence>
<dbReference type="GO" id="GO:0008955">
    <property type="term" value="F:peptidoglycan glycosyltransferase activity"/>
    <property type="evidence" value="ECO:0007669"/>
    <property type="project" value="UniProtKB-EC"/>
</dbReference>
<accession>A0A3B0VQI0</accession>
<keyword evidence="7" id="KW-0378">Hydrolase</keyword>
<dbReference type="InterPro" id="IPR023346">
    <property type="entry name" value="Lysozyme-like_dom_sf"/>
</dbReference>
<dbReference type="GO" id="GO:0008658">
    <property type="term" value="F:penicillin binding"/>
    <property type="evidence" value="ECO:0007669"/>
    <property type="project" value="InterPro"/>
</dbReference>
<dbReference type="SUPFAM" id="SSF56601">
    <property type="entry name" value="beta-lactamase/transpeptidase-like"/>
    <property type="match status" value="1"/>
</dbReference>
<dbReference type="GO" id="GO:0009252">
    <property type="term" value="P:peptidoglycan biosynthetic process"/>
    <property type="evidence" value="ECO:0007669"/>
    <property type="project" value="UniProtKB-KW"/>
</dbReference>
<evidence type="ECO:0000256" key="13">
    <source>
        <dbReference type="ARBA" id="ARBA00023316"/>
    </source>
</evidence>
<evidence type="ECO:0000256" key="11">
    <source>
        <dbReference type="ARBA" id="ARBA00023136"/>
    </source>
</evidence>
<dbReference type="PANTHER" id="PTHR32282">
    <property type="entry name" value="BINDING PROTEIN TRANSPEPTIDASE, PUTATIVE-RELATED"/>
    <property type="match status" value="1"/>
</dbReference>
<evidence type="ECO:0000256" key="4">
    <source>
        <dbReference type="ARBA" id="ARBA00022676"/>
    </source>
</evidence>
<dbReference type="InterPro" id="IPR012338">
    <property type="entry name" value="Beta-lactam/transpept-like"/>
</dbReference>
<dbReference type="GO" id="GO:0004180">
    <property type="term" value="F:carboxypeptidase activity"/>
    <property type="evidence" value="ECO:0007669"/>
    <property type="project" value="UniProtKB-KW"/>
</dbReference>
<feature type="domain" description="Penicillin-binding protein transpeptidase" evidence="17">
    <location>
        <begin position="343"/>
        <end position="606"/>
    </location>
</feature>
<dbReference type="GO" id="GO:0006508">
    <property type="term" value="P:proteolysis"/>
    <property type="evidence" value="ECO:0007669"/>
    <property type="project" value="UniProtKB-KW"/>
</dbReference>
<name>A0A3B0VQI0_9ZZZZ</name>
<dbReference type="GO" id="GO:0030288">
    <property type="term" value="C:outer membrane-bounded periplasmic space"/>
    <property type="evidence" value="ECO:0007669"/>
    <property type="project" value="TreeGrafter"/>
</dbReference>
<keyword evidence="11 16" id="KW-0472">Membrane</keyword>
<dbReference type="InterPro" id="IPR050396">
    <property type="entry name" value="Glycosyltr_51/Transpeptidase"/>
</dbReference>
<dbReference type="GO" id="GO:0016020">
    <property type="term" value="C:membrane"/>
    <property type="evidence" value="ECO:0007669"/>
    <property type="project" value="UniProtKB-SubCell"/>
</dbReference>
<dbReference type="EC" id="2.4.99.28" evidence="14"/>
<comment type="subcellular location">
    <subcellularLocation>
        <location evidence="1">Membrane</location>
    </subcellularLocation>
</comment>
<dbReference type="NCBIfam" id="TIGR02074">
    <property type="entry name" value="PBP_1a_fam"/>
    <property type="match status" value="1"/>
</dbReference>
<evidence type="ECO:0000256" key="16">
    <source>
        <dbReference type="SAM" id="Phobius"/>
    </source>
</evidence>
<organism evidence="19">
    <name type="scientific">hydrothermal vent metagenome</name>
    <dbReference type="NCBI Taxonomy" id="652676"/>
    <lineage>
        <taxon>unclassified sequences</taxon>
        <taxon>metagenomes</taxon>
        <taxon>ecological metagenomes</taxon>
    </lineage>
</organism>
<dbReference type="InterPro" id="IPR036950">
    <property type="entry name" value="PBP_transglycosylase"/>
</dbReference>
<evidence type="ECO:0000259" key="17">
    <source>
        <dbReference type="Pfam" id="PF00905"/>
    </source>
</evidence>
<keyword evidence="9" id="KW-0573">Peptidoglycan synthesis</keyword>
<evidence type="ECO:0000256" key="8">
    <source>
        <dbReference type="ARBA" id="ARBA00022960"/>
    </source>
</evidence>
<evidence type="ECO:0000256" key="10">
    <source>
        <dbReference type="ARBA" id="ARBA00022989"/>
    </source>
</evidence>
<dbReference type="Gene3D" id="1.10.3810.10">
    <property type="entry name" value="Biosynthetic peptidoglycan transglycosylase-like"/>
    <property type="match status" value="1"/>
</dbReference>